<feature type="region of interest" description="Disordered" evidence="2">
    <location>
        <begin position="588"/>
        <end position="632"/>
    </location>
</feature>
<organism evidence="3 4">
    <name type="scientific">Enterobacter pseudoroggenkampii</name>
    <dbReference type="NCBI Taxonomy" id="2996112"/>
    <lineage>
        <taxon>Bacteria</taxon>
        <taxon>Pseudomonadati</taxon>
        <taxon>Pseudomonadota</taxon>
        <taxon>Gammaproteobacteria</taxon>
        <taxon>Enterobacterales</taxon>
        <taxon>Enterobacteriaceae</taxon>
        <taxon>Enterobacter</taxon>
    </lineage>
</organism>
<proteinExistence type="predicted"/>
<dbReference type="NCBIfam" id="NF041065">
    <property type="entry name" value="DpdH"/>
    <property type="match status" value="1"/>
</dbReference>
<feature type="compositionally biased region" description="Basic and acidic residues" evidence="2">
    <location>
        <begin position="606"/>
        <end position="619"/>
    </location>
</feature>
<protein>
    <submittedName>
        <fullName evidence="3">Protein DpdH</fullName>
    </submittedName>
</protein>
<keyword evidence="1" id="KW-0175">Coiled coil</keyword>
<gene>
    <name evidence="3" type="primary">dpdH</name>
    <name evidence="3" type="ORF">OTG14_14775</name>
</gene>
<name>A0ABT3XHA4_9ENTR</name>
<evidence type="ECO:0000256" key="1">
    <source>
        <dbReference type="SAM" id="Coils"/>
    </source>
</evidence>
<keyword evidence="4" id="KW-1185">Reference proteome</keyword>
<feature type="coiled-coil region" evidence="1">
    <location>
        <begin position="1020"/>
        <end position="1051"/>
    </location>
</feature>
<reference evidence="3" key="1">
    <citation type="submission" date="2022-11" db="EMBL/GenBank/DDBJ databases">
        <title>The draft genomes of two Enterobacter strains.</title>
        <authorList>
            <person name="He Y."/>
            <person name="Wu S."/>
            <person name="Feng Y."/>
            <person name="Zong Z."/>
        </authorList>
    </citation>
    <scope>NUCLEOTIDE SEQUENCE</scope>
    <source>
        <strain evidence="3">155092</strain>
    </source>
</reference>
<comment type="caution">
    <text evidence="3">The sequence shown here is derived from an EMBL/GenBank/DDBJ whole genome shotgun (WGS) entry which is preliminary data.</text>
</comment>
<sequence length="1052" mass="118714">MKMMEYWPSSQNIIDCIRTEAEELAEHTLLAVHQPVRLLRMDKDGNRQGYGKEEDLLNHFLATPRPIPIVGKAGVGKSHIIRWLDAKLRLRPEYKNNQWHIVRIPKSASLREVLTLMLKGLEGQIFDEAREDINKVSEKRTPREIAEWLLMLMGQELRNLHERNKLDMEALKKRMQGCSPEQQHMMKPEAIRLQKINVHAEDKALATLINDTYFKQFLLKDEHCLFRLASRLTNGANSNDLDEGEQQLQASDLDFSFNINDLSLPARQYIQKSRLNTHEDGRKDASEILNLVLGKATQALFNQLFNFRGRSFSDLFTQIREALHEKQMTLMVLVEDMSLITAIEDVLIDSLEREGIRDGKAVLCPVCSAIAVTDGYQGYARRRQGMLDRAKGEWVIEEVGGGREETRQRIVDFCGRYINAARFGSEALLQRWESTEDKSHWPPDWEATADGDEMVEVFGRSSQGFSLFPFNARAIHALAESFCRDDRNELKFNPRQIINQLLLRVLQHCRRDAEEEHFPPARLADIAAPAGLRSWLFRQGLVDVERAESVVALWGYPANSGSTLSSALPPDVARTFDFADLAQVLENTKSEPVGETPSEPPSIHSQEVKEDVKKKKVVNEKPTPAPQAVPEDKDTLAIRELDAAVGDWMLKGVKLDRDSARFIRAALAYFFEKRVVFSWAGTSTRPTLYAGNTGFVNIELPEAQGNRGVHVVKFIPQSEYEKRSVILTDAAMALARFGYYRETKGKTEDWSYPQGKEDYLVIQSFCDRWVSYALAELVKHKRNDLPLLLGEHLKLARSLGMKTSGGVTEMLGRLLQKSAALKKQFRTGLTPSIIELRKDALARWDEAQANWLSLVALNDHALEGDVLHTALQTAMKAKPDGSLASVVKKSLSEIRSEVGAAELFADCKNADDFADLISGMTQQVKSLADSGDYPADMTPDSLTLMESLTGLTEGGVWLTITKLRGITQSEDTQRQWQSLCELDGALITRLMIAMQYWQLMYKRVSGAIAAYNNSHGGHRINECRAQIDTTLQELDLVLEELQQAAGKHDDNA</sequence>
<accession>A0ABT3XHA4</accession>
<dbReference type="Proteomes" id="UP001163211">
    <property type="component" value="Unassembled WGS sequence"/>
</dbReference>
<dbReference type="EMBL" id="JAPMLV010000002">
    <property type="protein sequence ID" value="MCX8304222.1"/>
    <property type="molecule type" value="Genomic_DNA"/>
</dbReference>
<evidence type="ECO:0000313" key="4">
    <source>
        <dbReference type="Proteomes" id="UP001163211"/>
    </source>
</evidence>
<evidence type="ECO:0000256" key="2">
    <source>
        <dbReference type="SAM" id="MobiDB-lite"/>
    </source>
</evidence>
<evidence type="ECO:0000313" key="3">
    <source>
        <dbReference type="EMBL" id="MCX8304222.1"/>
    </source>
</evidence>